<organism evidence="1">
    <name type="scientific">Rhizophora mucronata</name>
    <name type="common">Asiatic mangrove</name>
    <dbReference type="NCBI Taxonomy" id="61149"/>
    <lineage>
        <taxon>Eukaryota</taxon>
        <taxon>Viridiplantae</taxon>
        <taxon>Streptophyta</taxon>
        <taxon>Embryophyta</taxon>
        <taxon>Tracheophyta</taxon>
        <taxon>Spermatophyta</taxon>
        <taxon>Magnoliopsida</taxon>
        <taxon>eudicotyledons</taxon>
        <taxon>Gunneridae</taxon>
        <taxon>Pentapetalae</taxon>
        <taxon>rosids</taxon>
        <taxon>fabids</taxon>
        <taxon>Malpighiales</taxon>
        <taxon>Rhizophoraceae</taxon>
        <taxon>Rhizophora</taxon>
    </lineage>
</organism>
<dbReference type="EMBL" id="GGEC01089585">
    <property type="protein sequence ID" value="MBX70069.1"/>
    <property type="molecule type" value="Transcribed_RNA"/>
</dbReference>
<sequence>MLQKKGKLMMEGTY</sequence>
<evidence type="ECO:0000313" key="1">
    <source>
        <dbReference type="EMBL" id="MBX70069.1"/>
    </source>
</evidence>
<reference evidence="1" key="1">
    <citation type="submission" date="2018-02" db="EMBL/GenBank/DDBJ databases">
        <title>Rhizophora mucronata_Transcriptome.</title>
        <authorList>
            <person name="Meera S.P."/>
            <person name="Sreeshan A."/>
            <person name="Augustine A."/>
        </authorList>
    </citation>
    <scope>NUCLEOTIDE SEQUENCE</scope>
    <source>
        <tissue evidence="1">Leaf</tissue>
    </source>
</reference>
<protein>
    <submittedName>
        <fullName evidence="1">Uncharacterized protein</fullName>
    </submittedName>
</protein>
<proteinExistence type="predicted"/>
<accession>A0A2P2QSU0</accession>
<name>A0A2P2QSU0_RHIMU</name>